<reference evidence="3" key="2">
    <citation type="submission" date="2020-09" db="EMBL/GenBank/DDBJ databases">
        <authorList>
            <person name="Sun Q."/>
            <person name="Kim S."/>
        </authorList>
    </citation>
    <scope>NUCLEOTIDE SEQUENCE</scope>
    <source>
        <strain evidence="3">KCTC 42590</strain>
    </source>
</reference>
<evidence type="ECO:0000256" key="1">
    <source>
        <dbReference type="SAM" id="MobiDB-lite"/>
    </source>
</evidence>
<sequence>MPLIILLLLLGLPVLELAVLIDVGAEIGAISTVFLCLLTAATGLYLVRLQGLKVIQDLQNAAAKGGAVEAQLVHGFFLLIAGICLFIPGFLTDALGALLLIPPVRLFLGRAGLRRGSFTRGGRHGGTYTRTIIIDGEFTEKTGHHRSDKTDSIETIIHTNPTKNDEKT</sequence>
<name>A0A919ANA8_9PROT</name>
<evidence type="ECO:0000256" key="2">
    <source>
        <dbReference type="SAM" id="Phobius"/>
    </source>
</evidence>
<feature type="transmembrane region" description="Helical" evidence="2">
    <location>
        <begin position="27"/>
        <end position="47"/>
    </location>
</feature>
<dbReference type="RefSeq" id="WP_191250135.1">
    <property type="nucleotide sequence ID" value="NZ_BNCI01000001.1"/>
</dbReference>
<dbReference type="PANTHER" id="PTHR35335:SF1">
    <property type="entry name" value="UPF0716 PROTEIN FXSA"/>
    <property type="match status" value="1"/>
</dbReference>
<feature type="region of interest" description="Disordered" evidence="1">
    <location>
        <begin position="142"/>
        <end position="168"/>
    </location>
</feature>
<reference evidence="3" key="1">
    <citation type="journal article" date="2014" name="Int. J. Syst. Evol. Microbiol.">
        <title>Complete genome sequence of Corynebacterium casei LMG S-19264T (=DSM 44701T), isolated from a smear-ripened cheese.</title>
        <authorList>
            <consortium name="US DOE Joint Genome Institute (JGI-PGF)"/>
            <person name="Walter F."/>
            <person name="Albersmeier A."/>
            <person name="Kalinowski J."/>
            <person name="Ruckert C."/>
        </authorList>
    </citation>
    <scope>NUCLEOTIDE SEQUENCE</scope>
    <source>
        <strain evidence="3">KCTC 42590</strain>
    </source>
</reference>
<feature type="transmembrane region" description="Helical" evidence="2">
    <location>
        <begin position="68"/>
        <end position="88"/>
    </location>
</feature>
<organism evidence="3 4">
    <name type="scientific">Kordiimonas sediminis</name>
    <dbReference type="NCBI Taxonomy" id="1735581"/>
    <lineage>
        <taxon>Bacteria</taxon>
        <taxon>Pseudomonadati</taxon>
        <taxon>Pseudomonadota</taxon>
        <taxon>Alphaproteobacteria</taxon>
        <taxon>Kordiimonadales</taxon>
        <taxon>Kordiimonadaceae</taxon>
        <taxon>Kordiimonas</taxon>
    </lineage>
</organism>
<accession>A0A919ANA8</accession>
<protein>
    <recommendedName>
        <fullName evidence="5">FxsA family protein</fullName>
    </recommendedName>
</protein>
<dbReference type="NCBIfam" id="NF008528">
    <property type="entry name" value="PRK11463.1-2"/>
    <property type="match status" value="1"/>
</dbReference>
<evidence type="ECO:0008006" key="5">
    <source>
        <dbReference type="Google" id="ProtNLM"/>
    </source>
</evidence>
<keyword evidence="2" id="KW-0472">Membrane</keyword>
<keyword evidence="2" id="KW-1133">Transmembrane helix</keyword>
<evidence type="ECO:0000313" key="3">
    <source>
        <dbReference type="EMBL" id="GHF15277.1"/>
    </source>
</evidence>
<dbReference type="Proteomes" id="UP000630923">
    <property type="component" value="Unassembled WGS sequence"/>
</dbReference>
<dbReference type="InterPro" id="IPR007313">
    <property type="entry name" value="FxsA"/>
</dbReference>
<dbReference type="Pfam" id="PF04186">
    <property type="entry name" value="FxsA"/>
    <property type="match status" value="1"/>
</dbReference>
<proteinExistence type="predicted"/>
<keyword evidence="4" id="KW-1185">Reference proteome</keyword>
<keyword evidence="2" id="KW-0812">Transmembrane</keyword>
<dbReference type="EMBL" id="BNCI01000001">
    <property type="protein sequence ID" value="GHF15277.1"/>
    <property type="molecule type" value="Genomic_DNA"/>
</dbReference>
<comment type="caution">
    <text evidence="3">The sequence shown here is derived from an EMBL/GenBank/DDBJ whole genome shotgun (WGS) entry which is preliminary data.</text>
</comment>
<evidence type="ECO:0000313" key="4">
    <source>
        <dbReference type="Proteomes" id="UP000630923"/>
    </source>
</evidence>
<gene>
    <name evidence="3" type="ORF">GCM10017044_06770</name>
</gene>
<dbReference type="GO" id="GO:0016020">
    <property type="term" value="C:membrane"/>
    <property type="evidence" value="ECO:0007669"/>
    <property type="project" value="InterPro"/>
</dbReference>
<dbReference type="AlphaFoldDB" id="A0A919ANA8"/>
<dbReference type="PANTHER" id="PTHR35335">
    <property type="entry name" value="UPF0716 PROTEIN FXSA"/>
    <property type="match status" value="1"/>
</dbReference>